<evidence type="ECO:0000256" key="5">
    <source>
        <dbReference type="ARBA" id="ARBA00023242"/>
    </source>
</evidence>
<protein>
    <recommendedName>
        <fullName evidence="7">MI domain-containing protein</fullName>
    </recommendedName>
</protein>
<dbReference type="PROSITE" id="PS51366">
    <property type="entry name" value="MI"/>
    <property type="match status" value="1"/>
</dbReference>
<feature type="compositionally biased region" description="Basic residues" evidence="6">
    <location>
        <begin position="595"/>
        <end position="612"/>
    </location>
</feature>
<dbReference type="Gene3D" id="1.25.40.180">
    <property type="match status" value="1"/>
</dbReference>
<evidence type="ECO:0000259" key="7">
    <source>
        <dbReference type="PROSITE" id="PS51366"/>
    </source>
</evidence>
<dbReference type="GO" id="GO:0000398">
    <property type="term" value="P:mRNA splicing, via spliceosome"/>
    <property type="evidence" value="ECO:0007669"/>
    <property type="project" value="TreeGrafter"/>
</dbReference>
<dbReference type="GO" id="GO:0071013">
    <property type="term" value="C:catalytic step 2 spliceosome"/>
    <property type="evidence" value="ECO:0007669"/>
    <property type="project" value="TreeGrafter"/>
</dbReference>
<feature type="compositionally biased region" description="Low complexity" evidence="6">
    <location>
        <begin position="190"/>
        <end position="206"/>
    </location>
</feature>
<feature type="compositionally biased region" description="Basic and acidic residues" evidence="6">
    <location>
        <begin position="538"/>
        <end position="559"/>
    </location>
</feature>
<dbReference type="Pfam" id="PF02847">
    <property type="entry name" value="MA3"/>
    <property type="match status" value="1"/>
</dbReference>
<organism evidence="8">
    <name type="scientific">Aplanochytrium stocchinoi</name>
    <dbReference type="NCBI Taxonomy" id="215587"/>
    <lineage>
        <taxon>Eukaryota</taxon>
        <taxon>Sar</taxon>
        <taxon>Stramenopiles</taxon>
        <taxon>Bigyra</taxon>
        <taxon>Labyrinthulomycetes</taxon>
        <taxon>Thraustochytrida</taxon>
        <taxon>Thraustochytriidae</taxon>
        <taxon>Aplanochytrium</taxon>
    </lineage>
</organism>
<comment type="subcellular location">
    <subcellularLocation>
        <location evidence="1">Nucleus</location>
    </subcellularLocation>
</comment>
<dbReference type="SMART" id="SM00544">
    <property type="entry name" value="MA3"/>
    <property type="match status" value="1"/>
</dbReference>
<name>A0A7S3UXZ2_9STRA</name>
<evidence type="ECO:0000256" key="1">
    <source>
        <dbReference type="ARBA" id="ARBA00004123"/>
    </source>
</evidence>
<feature type="compositionally biased region" description="Basic and acidic residues" evidence="6">
    <location>
        <begin position="569"/>
        <end position="594"/>
    </location>
</feature>
<dbReference type="InterPro" id="IPR003890">
    <property type="entry name" value="MIF4G-like_typ-3"/>
</dbReference>
<feature type="compositionally biased region" description="Basic residues" evidence="6">
    <location>
        <begin position="505"/>
        <end position="527"/>
    </location>
</feature>
<dbReference type="InterPro" id="IPR050781">
    <property type="entry name" value="CWC22_splicing_factor"/>
</dbReference>
<dbReference type="AlphaFoldDB" id="A0A7S3UXZ2"/>
<keyword evidence="3" id="KW-0507">mRNA processing</keyword>
<dbReference type="InterPro" id="IPR003891">
    <property type="entry name" value="Initiation_fac_eIF4g_MI"/>
</dbReference>
<accession>A0A7S3UXZ2</accession>
<gene>
    <name evidence="8" type="ORF">ASTO00021_LOCUS10336</name>
</gene>
<evidence type="ECO:0000313" key="8">
    <source>
        <dbReference type="EMBL" id="CAE0440188.1"/>
    </source>
</evidence>
<feature type="region of interest" description="Disordered" evidence="6">
    <location>
        <begin position="188"/>
        <end position="240"/>
    </location>
</feature>
<dbReference type="GO" id="GO:0003723">
    <property type="term" value="F:RNA binding"/>
    <property type="evidence" value="ECO:0007669"/>
    <property type="project" value="InterPro"/>
</dbReference>
<comment type="similarity">
    <text evidence="2">Belongs to the CWC22 family.</text>
</comment>
<dbReference type="PANTHER" id="PTHR18034:SF3">
    <property type="entry name" value="PRE-MRNA-SPLICING FACTOR CWC22 HOMOLOG"/>
    <property type="match status" value="1"/>
</dbReference>
<proteinExistence type="inferred from homology"/>
<evidence type="ECO:0000256" key="2">
    <source>
        <dbReference type="ARBA" id="ARBA00006856"/>
    </source>
</evidence>
<evidence type="ECO:0000256" key="6">
    <source>
        <dbReference type="SAM" id="MobiDB-lite"/>
    </source>
</evidence>
<keyword evidence="5" id="KW-0539">Nucleus</keyword>
<keyword evidence="4" id="KW-0508">mRNA splicing</keyword>
<feature type="domain" description="MI" evidence="7">
    <location>
        <begin position="251"/>
        <end position="367"/>
    </location>
</feature>
<dbReference type="EMBL" id="HBIN01013671">
    <property type="protein sequence ID" value="CAE0440188.1"/>
    <property type="molecule type" value="Transcribed_RNA"/>
</dbReference>
<feature type="compositionally biased region" description="Basic residues" evidence="6">
    <location>
        <begin position="642"/>
        <end position="654"/>
    </location>
</feature>
<feature type="compositionally biased region" description="Basic residues" evidence="6">
    <location>
        <begin position="622"/>
        <end position="635"/>
    </location>
</feature>
<dbReference type="InterPro" id="IPR016024">
    <property type="entry name" value="ARM-type_fold"/>
</dbReference>
<feature type="region of interest" description="Disordered" evidence="6">
    <location>
        <begin position="456"/>
        <end position="701"/>
    </location>
</feature>
<evidence type="ECO:0000256" key="4">
    <source>
        <dbReference type="ARBA" id="ARBA00023187"/>
    </source>
</evidence>
<dbReference type="Pfam" id="PF02854">
    <property type="entry name" value="MIF4G"/>
    <property type="match status" value="1"/>
</dbReference>
<reference evidence="8" key="1">
    <citation type="submission" date="2021-01" db="EMBL/GenBank/DDBJ databases">
        <authorList>
            <person name="Corre E."/>
            <person name="Pelletier E."/>
            <person name="Niang G."/>
            <person name="Scheremetjew M."/>
            <person name="Finn R."/>
            <person name="Kale V."/>
            <person name="Holt S."/>
            <person name="Cochrane G."/>
            <person name="Meng A."/>
            <person name="Brown T."/>
            <person name="Cohen L."/>
        </authorList>
    </citation>
    <scope>NUCLEOTIDE SEQUENCE</scope>
    <source>
        <strain evidence="8">GSBS06</strain>
    </source>
</reference>
<sequence>MPENGRLILARLILQFRRALKRNEKLQSIASVSFIAHLVNQRVAHELLALEVIQILLANPTNASVEVAIEFTKQVGMLLEDVVPKGVHVVFEQFRNILQSGKKYNINKRVQYQIDELFTVRRKKFKDYPSVIPQLDLVEMDDQITHEISLDDNTLEKEEQLDIFRLDNQYKANEKIWTQIRKEILGIENDSSSDSSSGSDSSSSGYDSDDESTEEKESKKEVDGDLQVSGLQKSNTEEKGIADMTEAELVGMRRQIYLTIMSSLDFEECAHKMLKMNIPKGLEHEVVNMLIECCSQERTYVKFYGLLSQRICLVRPAYTEAFASSFDEQYKTVHRFETNHLRNVAKLFAHLLQTSTIPWTVFRCVYLNEDDTTSSSRIFIKLLCQDMAESLGMQELRRRFLQPEDDNVKESLQNMFPVDNPRNTRFAINFFTLIGLGKLTDDLREHLKNAPKLILQQQQALQKQTKGDDDDDSSSSSSGSSSSSSDSDSSSSGYDSDTDTDSRRPSRGRSRSRSTSPRRKPRKRKRSLSSSSSNTEPDNDKSRSRNGDGDKNDNERDAARSGSTGRNTKRSENENRRSKSEDMTEQRGEKEKSRASARARSRSASANKRRRSSSITSTSRDRSRRRSRSRSRNRSRSGSAALRRRRSSSSRSRLRSASMEKRRQRRRRRYSSSEESAGRARRRERERGSRSRSGSAKRQRL</sequence>
<evidence type="ECO:0000256" key="3">
    <source>
        <dbReference type="ARBA" id="ARBA00022664"/>
    </source>
</evidence>
<dbReference type="PANTHER" id="PTHR18034">
    <property type="entry name" value="CELL CYCLE CONTROL PROTEIN CWF22-RELATED"/>
    <property type="match status" value="1"/>
</dbReference>
<dbReference type="SUPFAM" id="SSF48371">
    <property type="entry name" value="ARM repeat"/>
    <property type="match status" value="1"/>
</dbReference>
<feature type="compositionally biased region" description="Low complexity" evidence="6">
    <location>
        <begin position="474"/>
        <end position="495"/>
    </location>
</feature>